<reference evidence="5 6" key="1">
    <citation type="journal article" date="2013" name="BMC Genomics">
        <title>Reconstruction of the lipid metabolism for the microalga Monoraphidium neglectum from its genome sequence reveals characteristics suitable for biofuel production.</title>
        <authorList>
            <person name="Bogen C."/>
            <person name="Al-Dilaimi A."/>
            <person name="Albersmeier A."/>
            <person name="Wichmann J."/>
            <person name="Grundmann M."/>
            <person name="Rupp O."/>
            <person name="Lauersen K.J."/>
            <person name="Blifernez-Klassen O."/>
            <person name="Kalinowski J."/>
            <person name="Goesmann A."/>
            <person name="Mussgnug J.H."/>
            <person name="Kruse O."/>
        </authorList>
    </citation>
    <scope>NUCLEOTIDE SEQUENCE [LARGE SCALE GENOMIC DNA]</scope>
    <source>
        <strain evidence="5 6">SAG 48.87</strain>
    </source>
</reference>
<feature type="binding site" evidence="2">
    <location>
        <position position="158"/>
    </location>
    <ligand>
        <name>2-oxoglutarate</name>
        <dbReference type="ChEBI" id="CHEBI:16810"/>
    </ligand>
</feature>
<feature type="binding site" evidence="2">
    <location>
        <position position="161"/>
    </location>
    <ligand>
        <name>2-oxoglutarate</name>
        <dbReference type="ChEBI" id="CHEBI:16810"/>
    </ligand>
</feature>
<sequence>MPAPLPVTGKKRPSREAADEDGIVAAPGVSAAGGTESPSPSGEIGRLEHIVLSSTSWIHRFMLPRQIMSRLDFGELWRLRPKELGTVQIYGRHVSTPRYHRSYGHDYAFSGVVLAALPLPAALRPLVEWANSLVQYGGALNGVLVNWYESGEHYIGAHSDDEKQLVVGSPILSVSLGATRKFRVRDRGPGKAVRHNIDLKHGTCLVMGGDMQKQFTHEVPKISGAKGRAVGRRINITMRAFADNAAVGGSAKKRRAAPAP</sequence>
<feature type="binding site" evidence="2">
    <location>
        <position position="233"/>
    </location>
    <ligand>
        <name>2-oxoglutarate</name>
        <dbReference type="ChEBI" id="CHEBI:16810"/>
    </ligand>
</feature>
<evidence type="ECO:0000313" key="6">
    <source>
        <dbReference type="Proteomes" id="UP000054498"/>
    </source>
</evidence>
<evidence type="ECO:0000256" key="1">
    <source>
        <dbReference type="ARBA" id="ARBA00007879"/>
    </source>
</evidence>
<dbReference type="GeneID" id="25736387"/>
<feature type="binding site" evidence="2">
    <location>
        <position position="148"/>
    </location>
    <ligand>
        <name>2-oxoglutarate</name>
        <dbReference type="ChEBI" id="CHEBI:16810"/>
    </ligand>
</feature>
<dbReference type="InterPro" id="IPR037151">
    <property type="entry name" value="AlkB-like_sf"/>
</dbReference>
<keyword evidence="5" id="KW-0560">Oxidoreductase</keyword>
<proteinExistence type="inferred from homology"/>
<dbReference type="EMBL" id="KK100662">
    <property type="protein sequence ID" value="KIZ04450.1"/>
    <property type="molecule type" value="Genomic_DNA"/>
</dbReference>
<dbReference type="Pfam" id="PF13532">
    <property type="entry name" value="2OG-FeII_Oxy_2"/>
    <property type="match status" value="1"/>
</dbReference>
<feature type="binding site" evidence="2">
    <location>
        <position position="237"/>
    </location>
    <ligand>
        <name>2-oxoglutarate</name>
        <dbReference type="ChEBI" id="CHEBI:16810"/>
    </ligand>
</feature>
<comment type="similarity">
    <text evidence="1">Belongs to the alkB family.</text>
</comment>
<organism evidence="5 6">
    <name type="scientific">Monoraphidium neglectum</name>
    <dbReference type="NCBI Taxonomy" id="145388"/>
    <lineage>
        <taxon>Eukaryota</taxon>
        <taxon>Viridiplantae</taxon>
        <taxon>Chlorophyta</taxon>
        <taxon>core chlorophytes</taxon>
        <taxon>Chlorophyceae</taxon>
        <taxon>CS clade</taxon>
        <taxon>Sphaeropleales</taxon>
        <taxon>Selenastraceae</taxon>
        <taxon>Monoraphidium</taxon>
    </lineage>
</organism>
<dbReference type="OrthoDB" id="511417at2759"/>
<dbReference type="PANTHER" id="PTHR31573">
    <property type="entry name" value="ALPHA-KETOGLUTARATE-DEPENDENT DIOXYGENASE ALKB HOMOLOG 2"/>
    <property type="match status" value="1"/>
</dbReference>
<dbReference type="PANTHER" id="PTHR31573:SF1">
    <property type="entry name" value="DNA OXIDATIVE DEMETHYLASE ALKBH2"/>
    <property type="match status" value="1"/>
</dbReference>
<evidence type="ECO:0000259" key="4">
    <source>
        <dbReference type="PROSITE" id="PS51471"/>
    </source>
</evidence>
<accession>A0A0D2MP28</accession>
<keyword evidence="5" id="KW-0223">Dioxygenase</keyword>
<dbReference type="InterPro" id="IPR005123">
    <property type="entry name" value="Oxoglu/Fe-dep_dioxygenase_dom"/>
</dbReference>
<dbReference type="EC" id="1.14.11.-" evidence="5"/>
<evidence type="ECO:0000256" key="2">
    <source>
        <dbReference type="PIRSR" id="PIRSR632852-1"/>
    </source>
</evidence>
<dbReference type="Proteomes" id="UP000054498">
    <property type="component" value="Unassembled WGS sequence"/>
</dbReference>
<dbReference type="InterPro" id="IPR032852">
    <property type="entry name" value="ALKBH2"/>
</dbReference>
<dbReference type="KEGG" id="mng:MNEG_3509"/>
<dbReference type="Gene3D" id="2.60.120.590">
    <property type="entry name" value="Alpha-ketoglutarate-dependent dioxygenase AlkB-like"/>
    <property type="match status" value="1"/>
</dbReference>
<feature type="binding site" evidence="2">
    <location>
        <position position="146"/>
    </location>
    <ligand>
        <name>2-oxoglutarate</name>
        <dbReference type="ChEBI" id="CHEBI:16810"/>
    </ligand>
</feature>
<feature type="binding site" evidence="2">
    <location>
        <begin position="107"/>
        <end position="109"/>
    </location>
    <ligand>
        <name>substrate</name>
    </ligand>
</feature>
<dbReference type="InterPro" id="IPR027450">
    <property type="entry name" value="AlkB-like"/>
</dbReference>
<evidence type="ECO:0000256" key="3">
    <source>
        <dbReference type="SAM" id="MobiDB-lite"/>
    </source>
</evidence>
<keyword evidence="6" id="KW-1185">Reference proteome</keyword>
<feature type="binding site" evidence="2">
    <location>
        <position position="217"/>
    </location>
    <ligand>
        <name>2-oxoglutarate</name>
        <dbReference type="ChEBI" id="CHEBI:16810"/>
    </ligand>
</feature>
<dbReference type="RefSeq" id="XP_013903469.1">
    <property type="nucleotide sequence ID" value="XM_014048015.1"/>
</dbReference>
<dbReference type="GO" id="GO:0035516">
    <property type="term" value="F:broad specificity oxidative DNA demethylase activity"/>
    <property type="evidence" value="ECO:0007669"/>
    <property type="project" value="TreeGrafter"/>
</dbReference>
<protein>
    <submittedName>
        <fullName evidence="5">Putative Alpha-ketoglutarate-dependent dioxygenase alkB like protein</fullName>
        <ecNumber evidence="5">1.14.11.-</ecNumber>
    </submittedName>
</protein>
<feature type="domain" description="Fe2OG dioxygenase" evidence="4">
    <location>
        <begin position="139"/>
        <end position="242"/>
    </location>
</feature>
<dbReference type="GO" id="GO:0006307">
    <property type="term" value="P:DNA alkylation repair"/>
    <property type="evidence" value="ECO:0007669"/>
    <property type="project" value="TreeGrafter"/>
</dbReference>
<dbReference type="GO" id="GO:0051747">
    <property type="term" value="F:cytosine C-5 DNA demethylase activity"/>
    <property type="evidence" value="ECO:0007669"/>
    <property type="project" value="TreeGrafter"/>
</dbReference>
<dbReference type="PROSITE" id="PS51471">
    <property type="entry name" value="FE2OG_OXY"/>
    <property type="match status" value="1"/>
</dbReference>
<name>A0A0D2MP28_9CHLO</name>
<dbReference type="STRING" id="145388.A0A0D2MP28"/>
<feature type="binding site" evidence="2">
    <location>
        <position position="239"/>
    </location>
    <ligand>
        <name>2-oxoglutarate</name>
        <dbReference type="ChEBI" id="CHEBI:16810"/>
    </ligand>
</feature>
<evidence type="ECO:0000313" key="5">
    <source>
        <dbReference type="EMBL" id="KIZ04450.1"/>
    </source>
</evidence>
<dbReference type="GO" id="GO:0008198">
    <property type="term" value="F:ferrous iron binding"/>
    <property type="evidence" value="ECO:0007669"/>
    <property type="project" value="TreeGrafter"/>
</dbReference>
<feature type="region of interest" description="Disordered" evidence="3">
    <location>
        <begin position="1"/>
        <end position="43"/>
    </location>
</feature>
<gene>
    <name evidence="5" type="ORF">MNEG_3509</name>
</gene>
<dbReference type="SUPFAM" id="SSF51197">
    <property type="entry name" value="Clavaminate synthase-like"/>
    <property type="match status" value="1"/>
</dbReference>
<dbReference type="AlphaFoldDB" id="A0A0D2MP28"/>